<protein>
    <submittedName>
        <fullName evidence="4">Uncharacterized protein ycf39</fullName>
    </submittedName>
</protein>
<sequence length="350" mass="38905">MNDPVNPMSLLIRHKIGGVGNGPNIIWGPFLWSSDTNFPTHASGRTCLRLAVTCNAQTVVSTSISQGTPVRPTSILVVGATGTLGRQVVRRALDEGYDVRCLGDLSKPETIPATLVGIHTVIDCATGRPEEPIRTVDWEGKVALIQCAKAMGIQKYVFYSIHNCDKHPEVPLMEIKHCTEKFLQDSGLNYIIIRLCGFMQGIIGQYAVPILEEKSVWGTDAPTRIAYMDTQDIARLTFIAMRNQKVIALCERLAGQDANVTTVPVSVLKFTRQLTRFFQWTNDVADRLAFSEVLSSDTVFSVPMTETYSLLGVDQKDIATLEKYLQDYFTNILKKLKDLKAQSKQTDIYL</sequence>
<dbReference type="PANTHER" id="PTHR47128:SF2">
    <property type="entry name" value="PROTEIN HIGH CHLOROPHYLL FLUORESCENCE PHENOTYPE 244, CHLOROPLASTIC"/>
    <property type="match status" value="1"/>
</dbReference>
<dbReference type="InterPro" id="IPR044256">
    <property type="entry name" value="HCF244-like"/>
</dbReference>
<proteinExistence type="predicted"/>
<comment type="caution">
    <text evidence="4">The sequence shown here is derived from an EMBL/GenBank/DDBJ whole genome shotgun (WGS) entry which is preliminary data.</text>
</comment>
<evidence type="ECO:0000256" key="1">
    <source>
        <dbReference type="ARBA" id="ARBA00022531"/>
    </source>
</evidence>
<dbReference type="CDD" id="cd05243">
    <property type="entry name" value="SDR_a5"/>
    <property type="match status" value="1"/>
</dbReference>
<dbReference type="Proteomes" id="UP000092600">
    <property type="component" value="Unassembled WGS sequence"/>
</dbReference>
<evidence type="ECO:0000256" key="2">
    <source>
        <dbReference type="ARBA" id="ARBA00023276"/>
    </source>
</evidence>
<dbReference type="Gene3D" id="3.40.50.720">
    <property type="entry name" value="NAD(P)-binding Rossmann-like Domain"/>
    <property type="match status" value="1"/>
</dbReference>
<dbReference type="InterPro" id="IPR036291">
    <property type="entry name" value="NAD(P)-bd_dom_sf"/>
</dbReference>
<accession>A0A199W179</accession>
<feature type="domain" description="NAD(P)-binding" evidence="3">
    <location>
        <begin position="102"/>
        <end position="208"/>
    </location>
</feature>
<dbReference type="AlphaFoldDB" id="A0A199W179"/>
<dbReference type="EMBL" id="LSRQ01000417">
    <property type="protein sequence ID" value="OAY82973.1"/>
    <property type="molecule type" value="Genomic_DNA"/>
</dbReference>
<organism evidence="4 5">
    <name type="scientific">Ananas comosus</name>
    <name type="common">Pineapple</name>
    <name type="synonym">Ananas ananas</name>
    <dbReference type="NCBI Taxonomy" id="4615"/>
    <lineage>
        <taxon>Eukaryota</taxon>
        <taxon>Viridiplantae</taxon>
        <taxon>Streptophyta</taxon>
        <taxon>Embryophyta</taxon>
        <taxon>Tracheophyta</taxon>
        <taxon>Spermatophyta</taxon>
        <taxon>Magnoliopsida</taxon>
        <taxon>Liliopsida</taxon>
        <taxon>Poales</taxon>
        <taxon>Bromeliaceae</taxon>
        <taxon>Bromelioideae</taxon>
        <taxon>Ananas</taxon>
    </lineage>
</organism>
<reference evidence="4 5" key="1">
    <citation type="journal article" date="2016" name="DNA Res.">
        <title>The draft genome of MD-2 pineapple using hybrid error correction of long reads.</title>
        <authorList>
            <person name="Redwan R.M."/>
            <person name="Saidin A."/>
            <person name="Kumar S.V."/>
        </authorList>
    </citation>
    <scope>NUCLEOTIDE SEQUENCE [LARGE SCALE GENOMIC DNA]</scope>
    <source>
        <strain evidence="5">cv. MD2</strain>
        <tissue evidence="4">Leaf</tissue>
    </source>
</reference>
<evidence type="ECO:0000313" key="4">
    <source>
        <dbReference type="EMBL" id="OAY82973.1"/>
    </source>
</evidence>
<dbReference type="GO" id="GO:0009523">
    <property type="term" value="C:photosystem II"/>
    <property type="evidence" value="ECO:0007669"/>
    <property type="project" value="UniProtKB-KW"/>
</dbReference>
<gene>
    <name evidence="4" type="ORF">ACMD2_13147</name>
</gene>
<name>A0A199W179_ANACO</name>
<keyword evidence="2" id="KW-0604">Photosystem II</keyword>
<dbReference type="PANTHER" id="PTHR47128">
    <property type="match status" value="1"/>
</dbReference>
<dbReference type="SUPFAM" id="SSF51735">
    <property type="entry name" value="NAD(P)-binding Rossmann-fold domains"/>
    <property type="match status" value="1"/>
</dbReference>
<evidence type="ECO:0000259" key="3">
    <source>
        <dbReference type="Pfam" id="PF13460"/>
    </source>
</evidence>
<dbReference type="InterPro" id="IPR016040">
    <property type="entry name" value="NAD(P)-bd_dom"/>
</dbReference>
<evidence type="ECO:0000313" key="5">
    <source>
        <dbReference type="Proteomes" id="UP000092600"/>
    </source>
</evidence>
<keyword evidence="1" id="KW-0602">Photosynthesis</keyword>
<dbReference type="GO" id="GO:0015979">
    <property type="term" value="P:photosynthesis"/>
    <property type="evidence" value="ECO:0007669"/>
    <property type="project" value="UniProtKB-KW"/>
</dbReference>
<dbReference type="STRING" id="4615.A0A199W179"/>
<dbReference type="Pfam" id="PF13460">
    <property type="entry name" value="NAD_binding_10"/>
    <property type="match status" value="1"/>
</dbReference>